<proteinExistence type="predicted"/>
<evidence type="ECO:0000256" key="1">
    <source>
        <dbReference type="SAM" id="MobiDB-lite"/>
    </source>
</evidence>
<protein>
    <submittedName>
        <fullName evidence="2">Uncharacterized protein</fullName>
    </submittedName>
</protein>
<organism evidence="2 3">
    <name type="scientific">Archangium gephyra</name>
    <dbReference type="NCBI Taxonomy" id="48"/>
    <lineage>
        <taxon>Bacteria</taxon>
        <taxon>Pseudomonadati</taxon>
        <taxon>Myxococcota</taxon>
        <taxon>Myxococcia</taxon>
        <taxon>Myxococcales</taxon>
        <taxon>Cystobacterineae</taxon>
        <taxon>Archangiaceae</taxon>
        <taxon>Archangium</taxon>
    </lineage>
</organism>
<name>A0AAC8QA66_9BACT</name>
<accession>A0AAC8QA66</accession>
<dbReference type="KEGG" id="age:AA314_05593"/>
<feature type="compositionally biased region" description="Basic and acidic residues" evidence="1">
    <location>
        <begin position="30"/>
        <end position="44"/>
    </location>
</feature>
<sequence>MEPPLPWESVGGCLGSRSVGTLTQRGGHGIRPDHGNAVPRRELA</sequence>
<dbReference type="EMBL" id="CP011509">
    <property type="protein sequence ID" value="AKJ03967.1"/>
    <property type="molecule type" value="Genomic_DNA"/>
</dbReference>
<dbReference type="AlphaFoldDB" id="A0AAC8QA66"/>
<reference evidence="2 3" key="1">
    <citation type="submission" date="2015-05" db="EMBL/GenBank/DDBJ databases">
        <title>Genome assembly of Archangium gephyra DSM 2261.</title>
        <authorList>
            <person name="Sharma G."/>
            <person name="Subramanian S."/>
        </authorList>
    </citation>
    <scope>NUCLEOTIDE SEQUENCE [LARGE SCALE GENOMIC DNA]</scope>
    <source>
        <strain evidence="2 3">DSM 2261</strain>
    </source>
</reference>
<dbReference type="Proteomes" id="UP000035579">
    <property type="component" value="Chromosome"/>
</dbReference>
<feature type="region of interest" description="Disordered" evidence="1">
    <location>
        <begin position="1"/>
        <end position="44"/>
    </location>
</feature>
<evidence type="ECO:0000313" key="2">
    <source>
        <dbReference type="EMBL" id="AKJ03967.1"/>
    </source>
</evidence>
<evidence type="ECO:0000313" key="3">
    <source>
        <dbReference type="Proteomes" id="UP000035579"/>
    </source>
</evidence>
<gene>
    <name evidence="2" type="ORF">AA314_05593</name>
</gene>